<feature type="transmembrane region" description="Helical" evidence="7">
    <location>
        <begin position="690"/>
        <end position="713"/>
    </location>
</feature>
<keyword evidence="7" id="KW-0472">Membrane</keyword>
<feature type="transmembrane region" description="Helical" evidence="7">
    <location>
        <begin position="603"/>
        <end position="626"/>
    </location>
</feature>
<feature type="transmembrane region" description="Helical" evidence="7">
    <location>
        <begin position="359"/>
        <end position="381"/>
    </location>
</feature>
<feature type="transmembrane region" description="Helical" evidence="7">
    <location>
        <begin position="424"/>
        <end position="453"/>
    </location>
</feature>
<feature type="transmembrane region" description="Helical" evidence="7">
    <location>
        <begin position="575"/>
        <end position="597"/>
    </location>
</feature>
<reference evidence="9" key="1">
    <citation type="submission" date="2021-10" db="EMBL/GenBank/DDBJ databases">
        <title>Streptomonospora sp. nov., isolated from mangrove soil.</title>
        <authorList>
            <person name="Chen X."/>
            <person name="Ge X."/>
            <person name="Liu W."/>
        </authorList>
    </citation>
    <scope>NUCLEOTIDE SEQUENCE</scope>
    <source>
        <strain evidence="9">S1-112</strain>
    </source>
</reference>
<proteinExistence type="predicted"/>
<dbReference type="Proteomes" id="UP001140076">
    <property type="component" value="Unassembled WGS sequence"/>
</dbReference>
<organism evidence="9 10">
    <name type="scientific">Streptomonospora mangrovi</name>
    <dbReference type="NCBI Taxonomy" id="2883123"/>
    <lineage>
        <taxon>Bacteria</taxon>
        <taxon>Bacillati</taxon>
        <taxon>Actinomycetota</taxon>
        <taxon>Actinomycetes</taxon>
        <taxon>Streptosporangiales</taxon>
        <taxon>Nocardiopsidaceae</taxon>
        <taxon>Streptomonospora</taxon>
    </lineage>
</organism>
<dbReference type="GO" id="GO:0046872">
    <property type="term" value="F:metal ion binding"/>
    <property type="evidence" value="ECO:0007669"/>
    <property type="project" value="UniProtKB-KW"/>
</dbReference>
<dbReference type="EMBL" id="JAJAQC010000009">
    <property type="protein sequence ID" value="MDA0564191.1"/>
    <property type="molecule type" value="Genomic_DNA"/>
</dbReference>
<feature type="domain" description="Peptidase M48" evidence="8">
    <location>
        <begin position="198"/>
        <end position="347"/>
    </location>
</feature>
<feature type="transmembrane region" description="Helical" evidence="7">
    <location>
        <begin position="227"/>
        <end position="250"/>
    </location>
</feature>
<dbReference type="RefSeq" id="WP_270071479.1">
    <property type="nucleotide sequence ID" value="NZ_JAJAQC010000009.1"/>
</dbReference>
<keyword evidence="3" id="KW-0479">Metal-binding</keyword>
<sequence length="858" mass="86988">MPAPGTDARAAAPHTRGRAGPFDPFLLPSATGVRFFLLVLVAAVGSMYLGVLSLALAGVDIMGGPMAGCAAQARAGVAELPDRRVLDGFVDCLVGVQRRTVLWTLAPGLVWVCLTAAGYAAYPALLLRRLRPMAGEEDAGARLARGEVDTLTGGRRRGRLELVVTPGTAGGARVFGAFGRYWLAVDSSLLAAPHGRLDDRALAVLHHEVAHLRNRDVDVTYLTMASWWAFAALAVPLMAAQVSAVLLAAAGAVVTDIPAPDLATVATAGLVALAATAFTLLVAQWARARVLRTREHYADIRADRPDRAGAGLRRILSRPHVGGGGRWWRGLRRYHPAHGLRLRVLDDPRRLAAVSGADLAVAGLALGAAQLHFGMVGVWGVPSDRAVAAQVAAVLLGLPVGALVTAIVWNAVYGAPRGPHRWHLAAAALAGGVLVGLAPPVQAATSWAALLAADPLRGAVSVLALWAVCLLFLRWAALCARIWLTATERVRAACAGAMACGAPVFGCAFMLWFKFHGLLGTPASGGLDAAVVIVVAMAVAWPLPAAVGGAALLAHTGQALRARNAGRPRLALVPVGAGAALAAGHAALFLAAMPLFAGSPEAAGVLLAAVVVQTVVLAAAVGLTLGACLGGRGRLGEVLCAAAVAVIVLLALQPLAMAVGVSGPACAVDPSPDCWSAVGRALLSAYGAPVFVPAGLLPLLAVCGGAAAAGARLRGAAAERTPHRARDGAGGRVRAHAAGVIAAAAAVAVFLAAALPDLSDRELGFGAEERAEMAAEVVPGSVGRGATCAESMRLWSSFTLDEAGRTTGGPGPVVVTLASSRDPVLAAFGRAALEGTLARPGHLADAVRAYCGAVAGEA</sequence>
<feature type="transmembrane region" description="Helical" evidence="7">
    <location>
        <begin position="262"/>
        <end position="286"/>
    </location>
</feature>
<dbReference type="GO" id="GO:0004222">
    <property type="term" value="F:metalloendopeptidase activity"/>
    <property type="evidence" value="ECO:0007669"/>
    <property type="project" value="InterPro"/>
</dbReference>
<feature type="transmembrane region" description="Helical" evidence="7">
    <location>
        <begin position="638"/>
        <end position="661"/>
    </location>
</feature>
<feature type="transmembrane region" description="Helical" evidence="7">
    <location>
        <begin position="492"/>
        <end position="513"/>
    </location>
</feature>
<keyword evidence="6 9" id="KW-0482">Metalloprotease</keyword>
<evidence type="ECO:0000256" key="6">
    <source>
        <dbReference type="ARBA" id="ARBA00023049"/>
    </source>
</evidence>
<keyword evidence="10" id="KW-1185">Reference proteome</keyword>
<keyword evidence="5" id="KW-0862">Zinc</keyword>
<evidence type="ECO:0000256" key="1">
    <source>
        <dbReference type="ARBA" id="ARBA00001947"/>
    </source>
</evidence>
<comment type="caution">
    <text evidence="9">The sequence shown here is derived from an EMBL/GenBank/DDBJ whole genome shotgun (WGS) entry which is preliminary data.</text>
</comment>
<dbReference type="EC" id="3.4.24.-" evidence="9"/>
<evidence type="ECO:0000256" key="2">
    <source>
        <dbReference type="ARBA" id="ARBA00022670"/>
    </source>
</evidence>
<evidence type="ECO:0000256" key="5">
    <source>
        <dbReference type="ARBA" id="ARBA00022833"/>
    </source>
</evidence>
<feature type="transmembrane region" description="Helical" evidence="7">
    <location>
        <begin position="35"/>
        <end position="57"/>
    </location>
</feature>
<feature type="transmembrane region" description="Helical" evidence="7">
    <location>
        <begin position="459"/>
        <end position="480"/>
    </location>
</feature>
<name>A0A9X3SMB7_9ACTN</name>
<comment type="cofactor">
    <cofactor evidence="1">
        <name>Zn(2+)</name>
        <dbReference type="ChEBI" id="CHEBI:29105"/>
    </cofactor>
</comment>
<evidence type="ECO:0000256" key="7">
    <source>
        <dbReference type="SAM" id="Phobius"/>
    </source>
</evidence>
<gene>
    <name evidence="9" type="ORF">LG943_07600</name>
</gene>
<dbReference type="InterPro" id="IPR001915">
    <property type="entry name" value="Peptidase_M48"/>
</dbReference>
<protein>
    <submittedName>
        <fullName evidence="9">M48 family metalloprotease</fullName>
        <ecNumber evidence="9">3.4.24.-</ecNumber>
    </submittedName>
</protein>
<feature type="transmembrane region" description="Helical" evidence="7">
    <location>
        <begin position="108"/>
        <end position="127"/>
    </location>
</feature>
<dbReference type="Pfam" id="PF01435">
    <property type="entry name" value="Peptidase_M48"/>
    <property type="match status" value="1"/>
</dbReference>
<dbReference type="GO" id="GO:0006508">
    <property type="term" value="P:proteolysis"/>
    <property type="evidence" value="ECO:0007669"/>
    <property type="project" value="UniProtKB-KW"/>
</dbReference>
<keyword evidence="4 9" id="KW-0378">Hydrolase</keyword>
<evidence type="ECO:0000259" key="8">
    <source>
        <dbReference type="Pfam" id="PF01435"/>
    </source>
</evidence>
<keyword evidence="7" id="KW-1133">Transmembrane helix</keyword>
<feature type="transmembrane region" description="Helical" evidence="7">
    <location>
        <begin position="733"/>
        <end position="755"/>
    </location>
</feature>
<accession>A0A9X3SMB7</accession>
<evidence type="ECO:0000256" key="4">
    <source>
        <dbReference type="ARBA" id="ARBA00022801"/>
    </source>
</evidence>
<feature type="transmembrane region" description="Helical" evidence="7">
    <location>
        <begin position="529"/>
        <end position="554"/>
    </location>
</feature>
<dbReference type="AlphaFoldDB" id="A0A9X3SMB7"/>
<keyword evidence="2" id="KW-0645">Protease</keyword>
<evidence type="ECO:0000313" key="10">
    <source>
        <dbReference type="Proteomes" id="UP001140076"/>
    </source>
</evidence>
<keyword evidence="7" id="KW-0812">Transmembrane</keyword>
<feature type="transmembrane region" description="Helical" evidence="7">
    <location>
        <begin position="387"/>
        <end position="412"/>
    </location>
</feature>
<evidence type="ECO:0000256" key="3">
    <source>
        <dbReference type="ARBA" id="ARBA00022723"/>
    </source>
</evidence>
<evidence type="ECO:0000313" key="9">
    <source>
        <dbReference type="EMBL" id="MDA0564191.1"/>
    </source>
</evidence>